<keyword evidence="3" id="KW-1185">Reference proteome</keyword>
<dbReference type="Proteomes" id="UP000039865">
    <property type="component" value="Unassembled WGS sequence"/>
</dbReference>
<keyword evidence="1" id="KW-1133">Transmembrane helix</keyword>
<protein>
    <submittedName>
        <fullName evidence="2">Uncharacterized protein</fullName>
    </submittedName>
</protein>
<sequence length="62" mass="7478">MNLHLTNLWIFYYPIYLLGVYYSSVIAFWVTLVMGFIGSEWITLYQTNYTKYFDMIITNFLA</sequence>
<dbReference type="EMBL" id="CCKQ01014234">
    <property type="protein sequence ID" value="CDW85985.1"/>
    <property type="molecule type" value="Genomic_DNA"/>
</dbReference>
<accession>A0A078AUA3</accession>
<keyword evidence="1" id="KW-0812">Transmembrane</keyword>
<reference evidence="2 3" key="1">
    <citation type="submission" date="2014-06" db="EMBL/GenBank/DDBJ databases">
        <authorList>
            <person name="Swart Estienne"/>
        </authorList>
    </citation>
    <scope>NUCLEOTIDE SEQUENCE [LARGE SCALE GENOMIC DNA]</scope>
    <source>
        <strain evidence="2 3">130c</strain>
    </source>
</reference>
<organism evidence="2 3">
    <name type="scientific">Stylonychia lemnae</name>
    <name type="common">Ciliate</name>
    <dbReference type="NCBI Taxonomy" id="5949"/>
    <lineage>
        <taxon>Eukaryota</taxon>
        <taxon>Sar</taxon>
        <taxon>Alveolata</taxon>
        <taxon>Ciliophora</taxon>
        <taxon>Intramacronucleata</taxon>
        <taxon>Spirotrichea</taxon>
        <taxon>Stichotrichia</taxon>
        <taxon>Sporadotrichida</taxon>
        <taxon>Oxytrichidae</taxon>
        <taxon>Stylonychinae</taxon>
        <taxon>Stylonychia</taxon>
    </lineage>
</organism>
<keyword evidence="1" id="KW-0472">Membrane</keyword>
<evidence type="ECO:0000313" key="2">
    <source>
        <dbReference type="EMBL" id="CDW85985.1"/>
    </source>
</evidence>
<feature type="transmembrane region" description="Helical" evidence="1">
    <location>
        <begin position="12"/>
        <end position="37"/>
    </location>
</feature>
<evidence type="ECO:0000313" key="3">
    <source>
        <dbReference type="Proteomes" id="UP000039865"/>
    </source>
</evidence>
<proteinExistence type="predicted"/>
<evidence type="ECO:0000256" key="1">
    <source>
        <dbReference type="SAM" id="Phobius"/>
    </source>
</evidence>
<dbReference type="AlphaFoldDB" id="A0A078AUA3"/>
<dbReference type="InParanoid" id="A0A078AUA3"/>
<gene>
    <name evidence="2" type="primary">Contig16397.g17466</name>
    <name evidence="2" type="ORF">STYLEM_15076</name>
</gene>
<name>A0A078AUA3_STYLE</name>